<dbReference type="CDD" id="cd08497">
    <property type="entry name" value="MbnE-like"/>
    <property type="match status" value="1"/>
</dbReference>
<dbReference type="GO" id="GO:0043190">
    <property type="term" value="C:ATP-binding cassette (ABC) transporter complex"/>
    <property type="evidence" value="ECO:0007669"/>
    <property type="project" value="InterPro"/>
</dbReference>
<dbReference type="PIRSF" id="PIRSF002741">
    <property type="entry name" value="MppA"/>
    <property type="match status" value="1"/>
</dbReference>
<dbReference type="Gene3D" id="3.40.190.10">
    <property type="entry name" value="Periplasmic binding protein-like II"/>
    <property type="match status" value="1"/>
</dbReference>
<dbReference type="GO" id="GO:0015833">
    <property type="term" value="P:peptide transport"/>
    <property type="evidence" value="ECO:0007669"/>
    <property type="project" value="TreeGrafter"/>
</dbReference>
<reference evidence="5" key="1">
    <citation type="journal article" date="2011" name="Environ. Microbiol.">
        <title>Genomic insights into the metabolic potential of the polycyclic aromatic hydrocarbon degrading sulfate-reducing Deltaproteobacterium N47.</title>
        <authorList>
            <person name="Bergmann F."/>
            <person name="Selesi D."/>
            <person name="Weinmaier T."/>
            <person name="Tischler P."/>
            <person name="Rattei T."/>
            <person name="Meckenstock R.U."/>
        </authorList>
    </citation>
    <scope>NUCLEOTIDE SEQUENCE</scope>
</reference>
<dbReference type="GO" id="GO:1904680">
    <property type="term" value="F:peptide transmembrane transporter activity"/>
    <property type="evidence" value="ECO:0007669"/>
    <property type="project" value="TreeGrafter"/>
</dbReference>
<dbReference type="InterPro" id="IPR000914">
    <property type="entry name" value="SBP_5_dom"/>
</dbReference>
<evidence type="ECO:0000259" key="4">
    <source>
        <dbReference type="Pfam" id="PF00496"/>
    </source>
</evidence>
<name>E1Y9U8_9BACT</name>
<protein>
    <recommendedName>
        <fullName evidence="4">Solute-binding protein family 5 domain-containing protein</fullName>
    </recommendedName>
</protein>
<evidence type="ECO:0000313" key="5">
    <source>
        <dbReference type="EMBL" id="CBX27342.1"/>
    </source>
</evidence>
<proteinExistence type="inferred from homology"/>
<accession>E1Y9U8</accession>
<keyword evidence="3" id="KW-0732">Signal</keyword>
<sequence length="617" mass="72398">MPKEEKSITKTVFAFIKVFLVAGVLSSNVQSYAGAPELPKDIKWLTNDSDPVFASDDAKKGGTFHAALMSFPMTFRIVGPDSNDSFRNAILDNQKSLIGIHPNTLNIIPEIATHWAFGKDKKTMYFKLNQKARWSDGVPVTARDFAYTLEFMRSKYIVAPWYNDYYSKEIDRVIVYDDYTLAVVSTKAEPDLYLKLGLIPTPIHYYKKLGEDFVRKYNWEIVPNTGAYRISDFVKGKSIVFKRKKDWWGNDLKYFKNRYNVDRIIFTVIRDNNMIWEYFKKGIIDEFNLTIPEYWHVKSKTPVIENGYVHRIWFFNDTQQSAMGLWLNQDKGIFKDINVRYAFAHAMNVEKVIEKVLRNDYFRLEHGFMGYGRYSNEKIKARRFNLDKVDFHMKKAGWKRGADGIWEKGKNRFSVEVVYGYDDHTPRLVVLKEEAKKAGIELNLQKLDPAAVFKKILEKKHDVAWMGWSTSFRPQFWEHFHSVNAHKPQTNNITNTDDPDMDKLIDAYRNSLEEKERINLSLKIQQKIHDLGVFVPTFMVPYTRDAYWRWWKLPKVPGTKNSTDLFDPFSSMTGGLFWFDSKAYDETKKAMKKDEKFDPVTIIDETYKMKTITMKIQ</sequence>
<dbReference type="PANTHER" id="PTHR30290">
    <property type="entry name" value="PERIPLASMIC BINDING COMPONENT OF ABC TRANSPORTER"/>
    <property type="match status" value="1"/>
</dbReference>
<organism evidence="5">
    <name type="scientific">uncultured Desulfobacterium sp</name>
    <dbReference type="NCBI Taxonomy" id="201089"/>
    <lineage>
        <taxon>Bacteria</taxon>
        <taxon>Pseudomonadati</taxon>
        <taxon>Thermodesulfobacteriota</taxon>
        <taxon>Desulfobacteria</taxon>
        <taxon>Desulfobacterales</taxon>
        <taxon>Desulfobacteriaceae</taxon>
        <taxon>Desulfobacterium</taxon>
        <taxon>environmental samples</taxon>
    </lineage>
</organism>
<dbReference type="SUPFAM" id="SSF53850">
    <property type="entry name" value="Periplasmic binding protein-like II"/>
    <property type="match status" value="1"/>
</dbReference>
<dbReference type="InterPro" id="IPR039424">
    <property type="entry name" value="SBP_5"/>
</dbReference>
<dbReference type="PANTHER" id="PTHR30290:SF9">
    <property type="entry name" value="OLIGOPEPTIDE-BINDING PROTEIN APPA"/>
    <property type="match status" value="1"/>
</dbReference>
<dbReference type="Pfam" id="PF00496">
    <property type="entry name" value="SBP_bac_5"/>
    <property type="match status" value="1"/>
</dbReference>
<evidence type="ECO:0000256" key="1">
    <source>
        <dbReference type="ARBA" id="ARBA00005695"/>
    </source>
</evidence>
<dbReference type="AlphaFoldDB" id="E1Y9U8"/>
<dbReference type="Gene3D" id="3.90.76.10">
    <property type="entry name" value="Dipeptide-binding Protein, Domain 1"/>
    <property type="match status" value="1"/>
</dbReference>
<feature type="domain" description="Solute-binding protein family 5" evidence="4">
    <location>
        <begin position="107"/>
        <end position="473"/>
    </location>
</feature>
<evidence type="ECO:0000256" key="3">
    <source>
        <dbReference type="ARBA" id="ARBA00022729"/>
    </source>
</evidence>
<gene>
    <name evidence="5" type="ORF">N47_H21640</name>
</gene>
<evidence type="ECO:0000256" key="2">
    <source>
        <dbReference type="ARBA" id="ARBA00022448"/>
    </source>
</evidence>
<dbReference type="EMBL" id="FR695866">
    <property type="protein sequence ID" value="CBX27342.1"/>
    <property type="molecule type" value="Genomic_DNA"/>
</dbReference>
<dbReference type="GO" id="GO:0030288">
    <property type="term" value="C:outer membrane-bounded periplasmic space"/>
    <property type="evidence" value="ECO:0007669"/>
    <property type="project" value="UniProtKB-ARBA"/>
</dbReference>
<comment type="similarity">
    <text evidence="1">Belongs to the bacterial solute-binding protein 5 family.</text>
</comment>
<dbReference type="InterPro" id="IPR030678">
    <property type="entry name" value="Peptide/Ni-bd"/>
</dbReference>
<dbReference type="Gene3D" id="3.10.105.10">
    <property type="entry name" value="Dipeptide-binding Protein, Domain 3"/>
    <property type="match status" value="1"/>
</dbReference>
<keyword evidence="2" id="KW-0813">Transport</keyword>